<dbReference type="InterPro" id="IPR006427">
    <property type="entry name" value="Portal_HK97"/>
</dbReference>
<protein>
    <submittedName>
        <fullName evidence="1">HK97 family phage portal protein</fullName>
    </submittedName>
</protein>
<organism evidence="1 2">
    <name type="scientific">Eubacterium multiforme</name>
    <dbReference type="NCBI Taxonomy" id="83339"/>
    <lineage>
        <taxon>Bacteria</taxon>
        <taxon>Bacillati</taxon>
        <taxon>Bacillota</taxon>
        <taxon>Clostridia</taxon>
        <taxon>Eubacteriales</taxon>
        <taxon>Eubacteriaceae</taxon>
        <taxon>Eubacterium</taxon>
    </lineage>
</organism>
<sequence>MFEKIFKKDNKPSNVSNPEQWFVDLIGGRLTESGMEITPNLALNLSAVYRCCSIRSGTISKMPLQTFRKTIKGKQRIFDNSSYLLEVRPNRLTTPSQLKKMISIDIDLWGNAYVLIKNNRESLNRLEPWRTTISIMSDGSLRYKYQNPIALKQETFTDEEVMHFKDWGTDGILGKSKIQLARETLGNARAGNKLLSKYYKNGTLSKGLLIHPETLEDEPKANIKKAWREVNAGIENSYDIPILDSGIEYKDISMSFEDAQFLNLNKFSVEEIGRFFNVPPYMLGIMDGAKFNNVQSQAMDFISNSIQPLLTDVEEEFNYKYYYTSEKNKGTYCKFNMAVAMRADDISRATFYEKMLNIGLYSINKCLSKEDEEEIGSKGDKHYRSLNYVDVDMMEEYQRNKSMAIRRKDNEK</sequence>
<dbReference type="InterPro" id="IPR006944">
    <property type="entry name" value="Phage/GTA_portal"/>
</dbReference>
<reference evidence="1 2" key="1">
    <citation type="submission" date="2023-07" db="EMBL/GenBank/DDBJ databases">
        <title>Genomic Encyclopedia of Type Strains, Phase IV (KMG-IV): sequencing the most valuable type-strain genomes for metagenomic binning, comparative biology and taxonomic classification.</title>
        <authorList>
            <person name="Goeker M."/>
        </authorList>
    </citation>
    <scope>NUCLEOTIDE SEQUENCE [LARGE SCALE GENOMIC DNA]</scope>
    <source>
        <strain evidence="1 2">DSM 20694</strain>
    </source>
</reference>
<evidence type="ECO:0000313" key="1">
    <source>
        <dbReference type="EMBL" id="MDQ0149131.1"/>
    </source>
</evidence>
<dbReference type="EMBL" id="JAUSUF010000002">
    <property type="protein sequence ID" value="MDQ0149131.1"/>
    <property type="molecule type" value="Genomic_DNA"/>
</dbReference>
<name>A0ABT9US35_9FIRM</name>
<gene>
    <name evidence="1" type="ORF">J2S18_001061</name>
</gene>
<dbReference type="RefSeq" id="WP_307484173.1">
    <property type="nucleotide sequence ID" value="NZ_JAUSUF010000002.1"/>
</dbReference>
<dbReference type="Pfam" id="PF04860">
    <property type="entry name" value="Phage_portal"/>
    <property type="match status" value="1"/>
</dbReference>
<evidence type="ECO:0000313" key="2">
    <source>
        <dbReference type="Proteomes" id="UP001228504"/>
    </source>
</evidence>
<dbReference type="Proteomes" id="UP001228504">
    <property type="component" value="Unassembled WGS sequence"/>
</dbReference>
<proteinExistence type="predicted"/>
<comment type="caution">
    <text evidence="1">The sequence shown here is derived from an EMBL/GenBank/DDBJ whole genome shotgun (WGS) entry which is preliminary data.</text>
</comment>
<dbReference type="NCBIfam" id="TIGR01537">
    <property type="entry name" value="portal_HK97"/>
    <property type="match status" value="1"/>
</dbReference>
<keyword evidence="2" id="KW-1185">Reference proteome</keyword>
<accession>A0ABT9US35</accession>